<dbReference type="GO" id="GO:0008137">
    <property type="term" value="F:NADH dehydrogenase (ubiquinone) activity"/>
    <property type="evidence" value="ECO:0007669"/>
    <property type="project" value="UniProtKB-EC"/>
</dbReference>
<keyword evidence="15 21" id="KW-0496">Mitochondrion</keyword>
<gene>
    <name evidence="21" type="primary">nad2</name>
</gene>
<feature type="transmembrane region" description="Helical" evidence="19">
    <location>
        <begin position="240"/>
        <end position="263"/>
    </location>
</feature>
<reference evidence="21" key="2">
    <citation type="submission" date="2022-02" db="EMBL/GenBank/DDBJ databases">
        <authorList>
            <person name="Shu X.H."/>
            <person name="Li Z.K."/>
            <person name="Tang P."/>
            <person name="Chen X.X."/>
        </authorList>
    </citation>
    <scope>NUCLEOTIDE SEQUENCE</scope>
</reference>
<feature type="transmembrane region" description="Helical" evidence="19">
    <location>
        <begin position="322"/>
        <end position="339"/>
    </location>
</feature>
<dbReference type="InterPro" id="IPR050175">
    <property type="entry name" value="Complex_I_Subunit_2"/>
</dbReference>
<evidence type="ECO:0000256" key="1">
    <source>
        <dbReference type="ARBA" id="ARBA00003257"/>
    </source>
</evidence>
<comment type="catalytic activity">
    <reaction evidence="18">
        <text>a ubiquinone + NADH + 5 H(+)(in) = a ubiquinol + NAD(+) + 4 H(+)(out)</text>
        <dbReference type="Rhea" id="RHEA:29091"/>
        <dbReference type="Rhea" id="RHEA-COMP:9565"/>
        <dbReference type="Rhea" id="RHEA-COMP:9566"/>
        <dbReference type="ChEBI" id="CHEBI:15378"/>
        <dbReference type="ChEBI" id="CHEBI:16389"/>
        <dbReference type="ChEBI" id="CHEBI:17976"/>
        <dbReference type="ChEBI" id="CHEBI:57540"/>
        <dbReference type="ChEBI" id="CHEBI:57945"/>
        <dbReference type="EC" id="7.1.1.2"/>
    </reaction>
</comment>
<dbReference type="EC" id="7.1.1.2" evidence="4"/>
<keyword evidence="10" id="KW-1278">Translocase</keyword>
<protein>
    <recommendedName>
        <fullName evidence="5">NADH-ubiquinone oxidoreductase chain 2</fullName>
        <ecNumber evidence="4">7.1.1.2</ecNumber>
    </recommendedName>
    <alternativeName>
        <fullName evidence="17">NADH dehydrogenase subunit 2</fullName>
    </alternativeName>
</protein>
<dbReference type="GO" id="GO:0006120">
    <property type="term" value="P:mitochondrial electron transport, NADH to ubiquinone"/>
    <property type="evidence" value="ECO:0007669"/>
    <property type="project" value="TreeGrafter"/>
</dbReference>
<evidence type="ECO:0000256" key="3">
    <source>
        <dbReference type="ARBA" id="ARBA00007012"/>
    </source>
</evidence>
<evidence type="ECO:0000256" key="6">
    <source>
        <dbReference type="ARBA" id="ARBA00022448"/>
    </source>
</evidence>
<dbReference type="AlphaFoldDB" id="A0A9E8K0E3"/>
<keyword evidence="6" id="KW-0813">Transport</keyword>
<keyword evidence="14" id="KW-0830">Ubiquinone</keyword>
<organism evidence="21">
    <name type="scientific">Pujadella villari</name>
    <dbReference type="NCBI Taxonomy" id="2943468"/>
    <lineage>
        <taxon>Eukaryota</taxon>
        <taxon>Metazoa</taxon>
        <taxon>Ecdysozoa</taxon>
        <taxon>Arthropoda</taxon>
        <taxon>Hexapoda</taxon>
        <taxon>Insecta</taxon>
        <taxon>Pterygota</taxon>
        <taxon>Neoptera</taxon>
        <taxon>Endopterygota</taxon>
        <taxon>Hymenoptera</taxon>
        <taxon>Apocrita</taxon>
        <taxon>Proctotrupomorpha</taxon>
        <taxon>Cynipoidea</taxon>
        <taxon>Figitidae</taxon>
        <taxon>Aspicerinae</taxon>
        <taxon>Pujadella</taxon>
    </lineage>
</organism>
<feature type="transmembrane region" description="Helical" evidence="19">
    <location>
        <begin position="200"/>
        <end position="219"/>
    </location>
</feature>
<evidence type="ECO:0000256" key="16">
    <source>
        <dbReference type="ARBA" id="ARBA00023136"/>
    </source>
</evidence>
<evidence type="ECO:0000256" key="12">
    <source>
        <dbReference type="ARBA" id="ARBA00022989"/>
    </source>
</evidence>
<keyword evidence="8 19" id="KW-0812">Transmembrane</keyword>
<evidence type="ECO:0000256" key="5">
    <source>
        <dbReference type="ARBA" id="ARBA00021008"/>
    </source>
</evidence>
<dbReference type="EMBL" id="OM677824">
    <property type="protein sequence ID" value="UZT67459.1"/>
    <property type="molecule type" value="Genomic_DNA"/>
</dbReference>
<evidence type="ECO:0000256" key="19">
    <source>
        <dbReference type="SAM" id="Phobius"/>
    </source>
</evidence>
<dbReference type="PANTHER" id="PTHR46552:SF1">
    <property type="entry name" value="NADH-UBIQUINONE OXIDOREDUCTASE CHAIN 2"/>
    <property type="match status" value="1"/>
</dbReference>
<name>A0A9E8K0E3_9HYME</name>
<evidence type="ECO:0000313" key="21">
    <source>
        <dbReference type="EMBL" id="UZT67459.1"/>
    </source>
</evidence>
<feature type="domain" description="NADH:quinone oxidoreductase/Mrp antiporter transmembrane" evidence="20">
    <location>
        <begin position="24"/>
        <end position="285"/>
    </location>
</feature>
<keyword evidence="7" id="KW-0679">Respiratory chain</keyword>
<keyword evidence="16 19" id="KW-0472">Membrane</keyword>
<dbReference type="PANTHER" id="PTHR46552">
    <property type="entry name" value="NADH-UBIQUINONE OXIDOREDUCTASE CHAIN 2"/>
    <property type="match status" value="1"/>
</dbReference>
<comment type="similarity">
    <text evidence="3">Belongs to the complex I subunit 2 family.</text>
</comment>
<feature type="transmembrane region" description="Helical" evidence="19">
    <location>
        <begin position="146"/>
        <end position="168"/>
    </location>
</feature>
<evidence type="ECO:0000256" key="2">
    <source>
        <dbReference type="ARBA" id="ARBA00004448"/>
    </source>
</evidence>
<geneLocation type="mitochondrion" evidence="21"/>
<evidence type="ECO:0000256" key="9">
    <source>
        <dbReference type="ARBA" id="ARBA00022792"/>
    </source>
</evidence>
<evidence type="ECO:0000256" key="7">
    <source>
        <dbReference type="ARBA" id="ARBA00022660"/>
    </source>
</evidence>
<proteinExistence type="inferred from homology"/>
<sequence>MMMNFNLMTFMSLLIISIMIGINSNSMLFFWMTIEINMMSFIPIMIFYNKFYNDSPMKYLLIQSFSSSFMIFFSIFTYISMSPLIFLMTTFISIFIKLGVAPFFYWYLNMLINMSWMNCLILLTVQKILPFYILNYFTKFFNFMNLYIYYIFYSLILINSIISISLIYSTNSIKFLLGLSSLNHMSWLMFNLTLNFKMWLTYYLIYSLTLTNMIYYLNYFKINFLNQLPLIYSNTFNLKMFMFITIMTMMSLPPMTTFFLKSWSIFFFSKYNLNMFMYIMMMMSIIMFFFYMKLFLPSFTWFSLNMNNNINYNIKIFNMNKFIKINLLLIASILFYWTLNF</sequence>
<evidence type="ECO:0000256" key="13">
    <source>
        <dbReference type="ARBA" id="ARBA00023027"/>
    </source>
</evidence>
<comment type="function">
    <text evidence="1">Core subunit of the mitochondrial membrane respiratory chain NADH dehydrogenase (Complex I) that is believed to belong to the minimal assembly required for catalysis. Complex I functions in the transfer of electrons from NADH to the respiratory chain. The immediate electron acceptor for the enzyme is believed to be ubiquinone.</text>
</comment>
<evidence type="ECO:0000256" key="17">
    <source>
        <dbReference type="ARBA" id="ARBA00031028"/>
    </source>
</evidence>
<feature type="transmembrane region" description="Helical" evidence="19">
    <location>
        <begin position="115"/>
        <end position="134"/>
    </location>
</feature>
<reference evidence="21" key="1">
    <citation type="journal article" date="2022" name="Genes (Basel)">
        <title>Novel Gene Rearrangements in the Mitochondrial Genomes of Cynipoid Wasps (Hymenoptera: Cynipoidea).</title>
        <authorList>
            <person name="Shu X."/>
            <person name="Li Z."/>
            <person name="Yuan R."/>
            <person name="Tang P."/>
            <person name="Chen X."/>
        </authorList>
    </citation>
    <scope>NUCLEOTIDE SEQUENCE</scope>
</reference>
<evidence type="ECO:0000256" key="4">
    <source>
        <dbReference type="ARBA" id="ARBA00012944"/>
    </source>
</evidence>
<evidence type="ECO:0000256" key="18">
    <source>
        <dbReference type="ARBA" id="ARBA00049551"/>
    </source>
</evidence>
<evidence type="ECO:0000256" key="14">
    <source>
        <dbReference type="ARBA" id="ARBA00023075"/>
    </source>
</evidence>
<feature type="transmembrane region" description="Helical" evidence="19">
    <location>
        <begin position="275"/>
        <end position="302"/>
    </location>
</feature>
<evidence type="ECO:0000256" key="8">
    <source>
        <dbReference type="ARBA" id="ARBA00022692"/>
    </source>
</evidence>
<evidence type="ECO:0000256" key="15">
    <source>
        <dbReference type="ARBA" id="ARBA00023128"/>
    </source>
</evidence>
<keyword evidence="9" id="KW-0999">Mitochondrion inner membrane</keyword>
<evidence type="ECO:0000256" key="11">
    <source>
        <dbReference type="ARBA" id="ARBA00022982"/>
    </source>
</evidence>
<accession>A0A9E8K0E3</accession>
<evidence type="ECO:0000256" key="10">
    <source>
        <dbReference type="ARBA" id="ARBA00022967"/>
    </source>
</evidence>
<comment type="subcellular location">
    <subcellularLocation>
        <location evidence="2">Mitochondrion inner membrane</location>
        <topology evidence="2">Multi-pass membrane protein</topology>
    </subcellularLocation>
</comment>
<keyword evidence="12 19" id="KW-1133">Transmembrane helix</keyword>
<evidence type="ECO:0000259" key="20">
    <source>
        <dbReference type="Pfam" id="PF00361"/>
    </source>
</evidence>
<keyword evidence="13" id="KW-0520">NAD</keyword>
<dbReference type="Pfam" id="PF00361">
    <property type="entry name" value="Proton_antipo_M"/>
    <property type="match status" value="1"/>
</dbReference>
<dbReference type="InterPro" id="IPR001750">
    <property type="entry name" value="ND/Mrp_TM"/>
</dbReference>
<feature type="transmembrane region" description="Helical" evidence="19">
    <location>
        <begin position="28"/>
        <end position="48"/>
    </location>
</feature>
<keyword evidence="11" id="KW-0249">Electron transport</keyword>
<dbReference type="GO" id="GO:0005743">
    <property type="term" value="C:mitochondrial inner membrane"/>
    <property type="evidence" value="ECO:0007669"/>
    <property type="project" value="UniProtKB-SubCell"/>
</dbReference>
<feature type="transmembrane region" description="Helical" evidence="19">
    <location>
        <begin position="5"/>
        <end position="22"/>
    </location>
</feature>